<feature type="domain" description="DUF4253" evidence="1">
    <location>
        <begin position="184"/>
        <end position="296"/>
    </location>
</feature>
<protein>
    <recommendedName>
        <fullName evidence="1">DUF4253 domain-containing protein</fullName>
    </recommendedName>
</protein>
<comment type="caution">
    <text evidence="2">The sequence shown here is derived from an EMBL/GenBank/DDBJ whole genome shotgun (WGS) entry which is preliminary data.</text>
</comment>
<dbReference type="Pfam" id="PF14062">
    <property type="entry name" value="DUF4253"/>
    <property type="match status" value="1"/>
</dbReference>
<keyword evidence="3" id="KW-1185">Reference proteome</keyword>
<evidence type="ECO:0000313" key="2">
    <source>
        <dbReference type="EMBL" id="GIF75521.1"/>
    </source>
</evidence>
<evidence type="ECO:0000259" key="1">
    <source>
        <dbReference type="Pfam" id="PF14062"/>
    </source>
</evidence>
<dbReference type="Proteomes" id="UP000604117">
    <property type="component" value="Unassembled WGS sequence"/>
</dbReference>
<accession>A0ABQ4CW39</accession>
<dbReference type="InterPro" id="IPR025349">
    <property type="entry name" value="DUF4253"/>
</dbReference>
<sequence length="296" mass="32526">MRRLRSVGADLASLLPERARGWRPAVTLPPGHVVVAAMPRRPVAEERWASREWPTYAAKPATMYDGLPHPPVCWLTDGPVSAGLWSHLRAEHHRSGLWPLLVFRGAGGFGWYAEDESSLARLDPMALMAGWWASSGVRLTKVDRRVLGTAAWPGPASPGRTRVDPDVLADQIAEERVAREPAGIALVPATRSADAIGLAGWTATDYEPYSPGALSAVLRTWEDRFGARVLGVGSGTLWVSVAAPPTTLDHAARVAVEHFAFCPEVEPPEERSDQPSDFLHYAATIMHRPLWRFWWD</sequence>
<reference evidence="2 3" key="1">
    <citation type="submission" date="2021-01" db="EMBL/GenBank/DDBJ databases">
        <title>Whole genome shotgun sequence of Asanoa siamensis NBRC 107932.</title>
        <authorList>
            <person name="Komaki H."/>
            <person name="Tamura T."/>
        </authorList>
    </citation>
    <scope>NUCLEOTIDE SEQUENCE [LARGE SCALE GENOMIC DNA]</scope>
    <source>
        <strain evidence="2 3">NBRC 107932</strain>
    </source>
</reference>
<gene>
    <name evidence="2" type="ORF">Asi02nite_50390</name>
</gene>
<dbReference type="EMBL" id="BONE01000044">
    <property type="protein sequence ID" value="GIF75521.1"/>
    <property type="molecule type" value="Genomic_DNA"/>
</dbReference>
<name>A0ABQ4CW39_9ACTN</name>
<evidence type="ECO:0000313" key="3">
    <source>
        <dbReference type="Proteomes" id="UP000604117"/>
    </source>
</evidence>
<organism evidence="2 3">
    <name type="scientific">Asanoa siamensis</name>
    <dbReference type="NCBI Taxonomy" id="926357"/>
    <lineage>
        <taxon>Bacteria</taxon>
        <taxon>Bacillati</taxon>
        <taxon>Actinomycetota</taxon>
        <taxon>Actinomycetes</taxon>
        <taxon>Micromonosporales</taxon>
        <taxon>Micromonosporaceae</taxon>
        <taxon>Asanoa</taxon>
    </lineage>
</organism>
<proteinExistence type="predicted"/>